<evidence type="ECO:0000313" key="2">
    <source>
        <dbReference type="EMBL" id="KKN90882.1"/>
    </source>
</evidence>
<dbReference type="EMBL" id="LAZR01000107">
    <property type="protein sequence ID" value="KKN90882.1"/>
    <property type="molecule type" value="Genomic_DNA"/>
</dbReference>
<organism evidence="2">
    <name type="scientific">marine sediment metagenome</name>
    <dbReference type="NCBI Taxonomy" id="412755"/>
    <lineage>
        <taxon>unclassified sequences</taxon>
        <taxon>metagenomes</taxon>
        <taxon>ecological metagenomes</taxon>
    </lineage>
</organism>
<keyword evidence="1" id="KW-0812">Transmembrane</keyword>
<name>A0A0F9UTT5_9ZZZZ</name>
<sequence>MLEYWNVFLALGVVMFFAIMFFTAFLPSLSDMKFRFRFIYNMGYLFLWVSFMLLIWGSIAETFF</sequence>
<reference evidence="2" key="1">
    <citation type="journal article" date="2015" name="Nature">
        <title>Complex archaea that bridge the gap between prokaryotes and eukaryotes.</title>
        <authorList>
            <person name="Spang A."/>
            <person name="Saw J.H."/>
            <person name="Jorgensen S.L."/>
            <person name="Zaremba-Niedzwiedzka K."/>
            <person name="Martijn J."/>
            <person name="Lind A.E."/>
            <person name="van Eijk R."/>
            <person name="Schleper C."/>
            <person name="Guy L."/>
            <person name="Ettema T.J."/>
        </authorList>
    </citation>
    <scope>NUCLEOTIDE SEQUENCE</scope>
</reference>
<keyword evidence="1" id="KW-1133">Transmembrane helix</keyword>
<gene>
    <name evidence="2" type="ORF">LCGC14_0224660</name>
</gene>
<comment type="caution">
    <text evidence="2">The sequence shown here is derived from an EMBL/GenBank/DDBJ whole genome shotgun (WGS) entry which is preliminary data.</text>
</comment>
<accession>A0A0F9UTT5</accession>
<evidence type="ECO:0000256" key="1">
    <source>
        <dbReference type="SAM" id="Phobius"/>
    </source>
</evidence>
<protein>
    <submittedName>
        <fullName evidence="2">Uncharacterized protein</fullName>
    </submittedName>
</protein>
<feature type="transmembrane region" description="Helical" evidence="1">
    <location>
        <begin position="6"/>
        <end position="26"/>
    </location>
</feature>
<feature type="transmembrane region" description="Helical" evidence="1">
    <location>
        <begin position="38"/>
        <end position="59"/>
    </location>
</feature>
<keyword evidence="1" id="KW-0472">Membrane</keyword>
<dbReference type="AlphaFoldDB" id="A0A0F9UTT5"/>
<proteinExistence type="predicted"/>